<protein>
    <submittedName>
        <fullName evidence="2">Uncharacterized protein</fullName>
    </submittedName>
</protein>
<feature type="transmembrane region" description="Helical" evidence="1">
    <location>
        <begin position="6"/>
        <end position="27"/>
    </location>
</feature>
<keyword evidence="1" id="KW-0472">Membrane</keyword>
<reference evidence="2 3" key="1">
    <citation type="submission" date="2018-11" db="EMBL/GenBank/DDBJ databases">
        <authorList>
            <person name="Mardanov A.V."/>
            <person name="Ravin N.V."/>
            <person name="Dedysh S.N."/>
        </authorList>
    </citation>
    <scope>NUCLEOTIDE SEQUENCE [LARGE SCALE GENOMIC DNA]</scope>
    <source>
        <strain evidence="2 3">AF10</strain>
    </source>
</reference>
<feature type="transmembrane region" description="Helical" evidence="1">
    <location>
        <begin position="209"/>
        <end position="228"/>
    </location>
</feature>
<evidence type="ECO:0000256" key="1">
    <source>
        <dbReference type="SAM" id="Phobius"/>
    </source>
</evidence>
<feature type="transmembrane region" description="Helical" evidence="1">
    <location>
        <begin position="34"/>
        <end position="57"/>
    </location>
</feature>
<name>A0A4Q0T4K4_9BACT</name>
<dbReference type="Proteomes" id="UP000289437">
    <property type="component" value="Unassembled WGS sequence"/>
</dbReference>
<feature type="transmembrane region" description="Helical" evidence="1">
    <location>
        <begin position="176"/>
        <end position="197"/>
    </location>
</feature>
<gene>
    <name evidence="2" type="ORF">GRAN_1975</name>
</gene>
<sequence length="293" mass="32881">MNLRYLIDMLSWVECFVCIGSLAVILVRRQMRSFLYLTLFLAVRLFADLTLGTTLMLRWKHLNMPVAFYRCYFYVYWVSYALEAALLLMAVYGIYKLAMAPLPGLQRLGSLVFRWAAAISIAVSIGLAFGPHVSGMRFVIRAVSQLQQTSSILTLCLLLFVCFAIRPMGLSYRSRVFGVSLGLGLLATTNLVASAWIVSNKDMYSPLNMINGLAICASFVVWIGYFAMPEPKRRMIVLPTTSPFLRWNQISQALGDEPGYVAIAGVPPDMFAEAEIEVMERASRKMADYPEMA</sequence>
<proteinExistence type="predicted"/>
<feature type="transmembrane region" description="Helical" evidence="1">
    <location>
        <begin position="77"/>
        <end position="99"/>
    </location>
</feature>
<keyword evidence="3" id="KW-1185">Reference proteome</keyword>
<feature type="transmembrane region" description="Helical" evidence="1">
    <location>
        <begin position="150"/>
        <end position="169"/>
    </location>
</feature>
<evidence type="ECO:0000313" key="2">
    <source>
        <dbReference type="EMBL" id="RXH58665.1"/>
    </source>
</evidence>
<organism evidence="2 3">
    <name type="scientific">Granulicella sibirica</name>
    <dbReference type="NCBI Taxonomy" id="2479048"/>
    <lineage>
        <taxon>Bacteria</taxon>
        <taxon>Pseudomonadati</taxon>
        <taxon>Acidobacteriota</taxon>
        <taxon>Terriglobia</taxon>
        <taxon>Terriglobales</taxon>
        <taxon>Acidobacteriaceae</taxon>
        <taxon>Granulicella</taxon>
    </lineage>
</organism>
<comment type="caution">
    <text evidence="2">The sequence shown here is derived from an EMBL/GenBank/DDBJ whole genome shotgun (WGS) entry which is preliminary data.</text>
</comment>
<keyword evidence="1" id="KW-0812">Transmembrane</keyword>
<dbReference type="RefSeq" id="WP_241654430.1">
    <property type="nucleotide sequence ID" value="NZ_RDSM01000001.1"/>
</dbReference>
<keyword evidence="1" id="KW-1133">Transmembrane helix</keyword>
<dbReference type="EMBL" id="RDSM01000001">
    <property type="protein sequence ID" value="RXH58665.1"/>
    <property type="molecule type" value="Genomic_DNA"/>
</dbReference>
<dbReference type="AlphaFoldDB" id="A0A4Q0T4K4"/>
<evidence type="ECO:0000313" key="3">
    <source>
        <dbReference type="Proteomes" id="UP000289437"/>
    </source>
</evidence>
<reference evidence="3" key="2">
    <citation type="submission" date="2019-02" db="EMBL/GenBank/DDBJ databases">
        <title>Granulicella sibirica sp. nov., a psychrotolerant acidobacterium isolated from an organic soil layer in forested tundra, West Siberia.</title>
        <authorList>
            <person name="Oshkin I.Y."/>
            <person name="Kulichevskaya I.S."/>
            <person name="Rijpstra W.I.C."/>
            <person name="Sinninghe Damste J.S."/>
            <person name="Rakitin A.L."/>
            <person name="Ravin N.V."/>
            <person name="Dedysh S.N."/>
        </authorList>
    </citation>
    <scope>NUCLEOTIDE SEQUENCE [LARGE SCALE GENOMIC DNA]</scope>
    <source>
        <strain evidence="3">AF10</strain>
    </source>
</reference>
<feature type="transmembrane region" description="Helical" evidence="1">
    <location>
        <begin position="111"/>
        <end position="130"/>
    </location>
</feature>
<accession>A0A4Q0T4K4</accession>